<evidence type="ECO:0000313" key="2">
    <source>
        <dbReference type="EMBL" id="CAE0822270.1"/>
    </source>
</evidence>
<organism evidence="2">
    <name type="scientific">Eutreptiella gymnastica</name>
    <dbReference type="NCBI Taxonomy" id="73025"/>
    <lineage>
        <taxon>Eukaryota</taxon>
        <taxon>Discoba</taxon>
        <taxon>Euglenozoa</taxon>
        <taxon>Euglenida</taxon>
        <taxon>Spirocuta</taxon>
        <taxon>Euglenophyceae</taxon>
        <taxon>Eutreptiales</taxon>
        <taxon>Eutreptiaceae</taxon>
        <taxon>Eutreptiella</taxon>
    </lineage>
</organism>
<reference evidence="2" key="1">
    <citation type="submission" date="2021-01" db="EMBL/GenBank/DDBJ databases">
        <authorList>
            <person name="Corre E."/>
            <person name="Pelletier E."/>
            <person name="Niang G."/>
            <person name="Scheremetjew M."/>
            <person name="Finn R."/>
            <person name="Kale V."/>
            <person name="Holt S."/>
            <person name="Cochrane G."/>
            <person name="Meng A."/>
            <person name="Brown T."/>
            <person name="Cohen L."/>
        </authorList>
    </citation>
    <scope>NUCLEOTIDE SEQUENCE</scope>
    <source>
        <strain evidence="2">CCMP1594</strain>
    </source>
</reference>
<protein>
    <recommendedName>
        <fullName evidence="3">Secreted protein</fullName>
    </recommendedName>
</protein>
<evidence type="ECO:0008006" key="3">
    <source>
        <dbReference type="Google" id="ProtNLM"/>
    </source>
</evidence>
<evidence type="ECO:0000256" key="1">
    <source>
        <dbReference type="SAM" id="SignalP"/>
    </source>
</evidence>
<dbReference type="EMBL" id="HBJA01096712">
    <property type="protein sequence ID" value="CAE0822270.1"/>
    <property type="molecule type" value="Transcribed_RNA"/>
</dbReference>
<sequence>MVVMRACWDWMCFTVRLVLACGNQGNVVLLMYWQSPTSCAIVWCPFRAQPFINSQSRSLVRKNTGTRIHSGGQRFEYIPHFSTSIAAQGGVLVLSTHQFLGQNLIRARAMPRVGTKGTKLVVGNTHQCVAMLQSRTLMPTIIQLFVRRSPDEG</sequence>
<feature type="chain" id="PRO_5031445886" description="Secreted protein" evidence="1">
    <location>
        <begin position="21"/>
        <end position="153"/>
    </location>
</feature>
<dbReference type="AlphaFoldDB" id="A0A7S4G1K2"/>
<proteinExistence type="predicted"/>
<gene>
    <name evidence="2" type="ORF">EGYM00163_LOCUS33471</name>
</gene>
<name>A0A7S4G1K2_9EUGL</name>
<keyword evidence="1" id="KW-0732">Signal</keyword>
<accession>A0A7S4G1K2</accession>
<feature type="signal peptide" evidence="1">
    <location>
        <begin position="1"/>
        <end position="20"/>
    </location>
</feature>